<dbReference type="CDD" id="cd00609">
    <property type="entry name" value="AAT_like"/>
    <property type="match status" value="1"/>
</dbReference>
<gene>
    <name evidence="5" type="ORF">SVIM_LOCUS44880</name>
</gene>
<dbReference type="PANTHER" id="PTHR45744:SF40">
    <property type="entry name" value="TYROSINE TRANSAMINASE FAMILY PROTEIN ISOFORM 1"/>
    <property type="match status" value="1"/>
</dbReference>
<dbReference type="NCBIfam" id="TIGR01265">
    <property type="entry name" value="tyr_nico_aTase"/>
    <property type="match status" value="1"/>
</dbReference>
<dbReference type="GO" id="GO:0006572">
    <property type="term" value="P:L-tyrosine catabolic process"/>
    <property type="evidence" value="ECO:0007669"/>
    <property type="project" value="TreeGrafter"/>
</dbReference>
<dbReference type="InterPro" id="IPR004839">
    <property type="entry name" value="Aminotransferase_I/II_large"/>
</dbReference>
<comment type="cofactor">
    <cofactor evidence="1">
        <name>pyridoxal 5'-phosphate</name>
        <dbReference type="ChEBI" id="CHEBI:597326"/>
    </cofactor>
</comment>
<keyword evidence="3" id="KW-0663">Pyridoxal phosphate</keyword>
<feature type="domain" description="Aminotransferase class I/classII large" evidence="4">
    <location>
        <begin position="42"/>
        <end position="406"/>
    </location>
</feature>
<dbReference type="Pfam" id="PF00155">
    <property type="entry name" value="Aminotran_1_2"/>
    <property type="match status" value="1"/>
</dbReference>
<dbReference type="EMBL" id="CAADRP010000169">
    <property type="protein sequence ID" value="VFU24311.1"/>
    <property type="molecule type" value="Genomic_DNA"/>
</dbReference>
<dbReference type="FunFam" id="3.40.640.10:FF:000048">
    <property type="entry name" value="tyrosine aminotransferase"/>
    <property type="match status" value="1"/>
</dbReference>
<dbReference type="GO" id="GO:0004838">
    <property type="term" value="F:L-tyrosine-2-oxoglutarate transaminase activity"/>
    <property type="evidence" value="ECO:0007669"/>
    <property type="project" value="TreeGrafter"/>
</dbReference>
<organism evidence="5">
    <name type="scientific">Salix viminalis</name>
    <name type="common">Common osier</name>
    <name type="synonym">Basket willow</name>
    <dbReference type="NCBI Taxonomy" id="40686"/>
    <lineage>
        <taxon>Eukaryota</taxon>
        <taxon>Viridiplantae</taxon>
        <taxon>Streptophyta</taxon>
        <taxon>Embryophyta</taxon>
        <taxon>Tracheophyta</taxon>
        <taxon>Spermatophyta</taxon>
        <taxon>Magnoliopsida</taxon>
        <taxon>eudicotyledons</taxon>
        <taxon>Gunneridae</taxon>
        <taxon>Pentapetalae</taxon>
        <taxon>rosids</taxon>
        <taxon>fabids</taxon>
        <taxon>Malpighiales</taxon>
        <taxon>Salicaceae</taxon>
        <taxon>Saliceae</taxon>
        <taxon>Salix</taxon>
    </lineage>
</organism>
<dbReference type="Gene3D" id="3.40.640.10">
    <property type="entry name" value="Type I PLP-dependent aspartate aminotransferase-like (Major domain)"/>
    <property type="match status" value="1"/>
</dbReference>
<accession>A0A6N2KM70</accession>
<dbReference type="AlphaFoldDB" id="A0A6N2KM70"/>
<dbReference type="InterPro" id="IPR015424">
    <property type="entry name" value="PyrdxlP-dep_Trfase"/>
</dbReference>
<evidence type="ECO:0000313" key="5">
    <source>
        <dbReference type="EMBL" id="VFU24311.1"/>
    </source>
</evidence>
<evidence type="ECO:0000256" key="2">
    <source>
        <dbReference type="ARBA" id="ARBA00007441"/>
    </source>
</evidence>
<dbReference type="InterPro" id="IPR015422">
    <property type="entry name" value="PyrdxlP-dep_Trfase_small"/>
</dbReference>
<evidence type="ECO:0000256" key="1">
    <source>
        <dbReference type="ARBA" id="ARBA00001933"/>
    </source>
</evidence>
<proteinExistence type="inferred from homology"/>
<reference evidence="5" key="1">
    <citation type="submission" date="2019-03" db="EMBL/GenBank/DDBJ databases">
        <authorList>
            <person name="Mank J."/>
            <person name="Almeida P."/>
        </authorList>
    </citation>
    <scope>NUCLEOTIDE SEQUENCE</scope>
    <source>
        <strain evidence="5">78183</strain>
    </source>
</reference>
<dbReference type="InterPro" id="IPR015421">
    <property type="entry name" value="PyrdxlP-dep_Trfase_major"/>
</dbReference>
<dbReference type="InterPro" id="IPR005958">
    <property type="entry name" value="TyrNic_aminoTrfase"/>
</dbReference>
<protein>
    <recommendedName>
        <fullName evidence="4">Aminotransferase class I/classII large domain-containing protein</fullName>
    </recommendedName>
</protein>
<dbReference type="GO" id="GO:0030170">
    <property type="term" value="F:pyridoxal phosphate binding"/>
    <property type="evidence" value="ECO:0007669"/>
    <property type="project" value="InterPro"/>
</dbReference>
<dbReference type="PANTHER" id="PTHR45744">
    <property type="entry name" value="TYROSINE AMINOTRANSFERASE"/>
    <property type="match status" value="1"/>
</dbReference>
<dbReference type="SUPFAM" id="SSF53383">
    <property type="entry name" value="PLP-dependent transferases"/>
    <property type="match status" value="1"/>
</dbReference>
<comment type="similarity">
    <text evidence="2">Belongs to the class-I pyridoxal-phosphate-dependent aminotransferase family.</text>
</comment>
<evidence type="ECO:0000256" key="3">
    <source>
        <dbReference type="ARBA" id="ARBA00022898"/>
    </source>
</evidence>
<dbReference type="Gene3D" id="3.90.1150.10">
    <property type="entry name" value="Aspartate Aminotransferase, domain 1"/>
    <property type="match status" value="1"/>
</dbReference>
<name>A0A6N2KM70_SALVM</name>
<sequence length="523" mass="58264">MEGQSAKWIIRGNERLDETAATSIRSYLHMLYDQVDKDDQRPVVPLSHGDPSAFSCFRTSPEAVDAVVRAVQSAEFNSYAPINGILPARRAVAEYISADLPYNLSADDVYLTAGCTQSIEVILSVLARPGANILLPKPGYPLYESRAGFSKLEVRHFDLIPEKGWEVDLESVEALADENTAAIVIISPGNPCGNVFSYQHLNKVAETARKLGIFVIADEVYAHLAFGNNPYVPMGEFGSIVPVLSLGSISKRWVVPGWRFGWIAACDPNGILKKYGIVDSIKSYFNISSNPATFVQAAIPHIFEKTKDDFFSKIINIMREAADVFHEKTKEIPCVTCPHKPDGSMFAMVKLNLSLLEDISDDTDFCLKLAREESVTILPGVAVGLKNWLRITFSIEPESLEQGLDRMKAFCFLNSTLRYPPWKVSKKTAKAVTSSQEIKTHLPGSTAEEEGGAGRDELLLNVSLKFLKYQKSKCYLMFVLARNLSTRIIGSYTSVCNQDTWQHVRLSIFTKNFWQKQGQKNLR</sequence>
<evidence type="ECO:0000259" key="4">
    <source>
        <dbReference type="Pfam" id="PF00155"/>
    </source>
</evidence>